<comment type="caution">
    <text evidence="1">The sequence shown here is derived from an EMBL/GenBank/DDBJ whole genome shotgun (WGS) entry which is preliminary data.</text>
</comment>
<gene>
    <name evidence="1" type="ORF">K7X08_028538</name>
</gene>
<evidence type="ECO:0000313" key="2">
    <source>
        <dbReference type="Proteomes" id="UP001152561"/>
    </source>
</evidence>
<dbReference type="EMBL" id="JAJAGQ010000010">
    <property type="protein sequence ID" value="KAJ8552095.1"/>
    <property type="molecule type" value="Genomic_DNA"/>
</dbReference>
<evidence type="ECO:0000313" key="1">
    <source>
        <dbReference type="EMBL" id="KAJ8552095.1"/>
    </source>
</evidence>
<accession>A0A9Q1M6P7</accession>
<sequence length="84" mass="9730">MNDALPDRLFPLYEAEESSSDWNSKIYETQFVSFLSKVLVTIYKLARLVKEITKLPLSGFWEQYSIQLLSQLDCSFSQMNLATV</sequence>
<dbReference type="AlphaFoldDB" id="A0A9Q1M6P7"/>
<protein>
    <submittedName>
        <fullName evidence="1">Uncharacterized protein</fullName>
    </submittedName>
</protein>
<organism evidence="1 2">
    <name type="scientific">Anisodus acutangulus</name>
    <dbReference type="NCBI Taxonomy" id="402998"/>
    <lineage>
        <taxon>Eukaryota</taxon>
        <taxon>Viridiplantae</taxon>
        <taxon>Streptophyta</taxon>
        <taxon>Embryophyta</taxon>
        <taxon>Tracheophyta</taxon>
        <taxon>Spermatophyta</taxon>
        <taxon>Magnoliopsida</taxon>
        <taxon>eudicotyledons</taxon>
        <taxon>Gunneridae</taxon>
        <taxon>Pentapetalae</taxon>
        <taxon>asterids</taxon>
        <taxon>lamiids</taxon>
        <taxon>Solanales</taxon>
        <taxon>Solanaceae</taxon>
        <taxon>Solanoideae</taxon>
        <taxon>Hyoscyameae</taxon>
        <taxon>Anisodus</taxon>
    </lineage>
</organism>
<keyword evidence="2" id="KW-1185">Reference proteome</keyword>
<name>A0A9Q1M6P7_9SOLA</name>
<dbReference type="Proteomes" id="UP001152561">
    <property type="component" value="Unassembled WGS sequence"/>
</dbReference>
<proteinExistence type="predicted"/>
<reference evidence="2" key="1">
    <citation type="journal article" date="2023" name="Proc. Natl. Acad. Sci. U.S.A.">
        <title>Genomic and structural basis for evolution of tropane alkaloid biosynthesis.</title>
        <authorList>
            <person name="Wanga Y.-J."/>
            <person name="Taina T."/>
            <person name="Yua J.-Y."/>
            <person name="Lia J."/>
            <person name="Xua B."/>
            <person name="Chenc J."/>
            <person name="D'Auriad J.C."/>
            <person name="Huanga J.-P."/>
            <person name="Huanga S.-X."/>
        </authorList>
    </citation>
    <scope>NUCLEOTIDE SEQUENCE [LARGE SCALE GENOMIC DNA]</scope>
    <source>
        <strain evidence="2">cv. KIB-2019</strain>
    </source>
</reference>